<gene>
    <name evidence="3" type="ORF">SAMN04488005_0701</name>
</gene>
<dbReference type="AlphaFoldDB" id="A0A1I6FXR4"/>
<feature type="domain" description="Hedgehog/Intein (Hint)" evidence="2">
    <location>
        <begin position="69"/>
        <end position="212"/>
    </location>
</feature>
<dbReference type="InterPro" id="IPR028992">
    <property type="entry name" value="Hedgehog/Intein_dom"/>
</dbReference>
<accession>A0A1I6FXR4</accession>
<keyword evidence="4" id="KW-1185">Reference proteome</keyword>
<protein>
    <submittedName>
        <fullName evidence="3">Hint domain-containing protein</fullName>
    </submittedName>
</protein>
<dbReference type="EMBL" id="FOYP01000001">
    <property type="protein sequence ID" value="SFR34742.1"/>
    <property type="molecule type" value="Genomic_DNA"/>
</dbReference>
<dbReference type="OrthoDB" id="6305173at2"/>
<proteinExistence type="predicted"/>
<dbReference type="Pfam" id="PF13403">
    <property type="entry name" value="Hint_2"/>
    <property type="match status" value="1"/>
</dbReference>
<evidence type="ECO:0000313" key="4">
    <source>
        <dbReference type="Proteomes" id="UP000199478"/>
    </source>
</evidence>
<feature type="compositionally biased region" description="Polar residues" evidence="1">
    <location>
        <begin position="1"/>
        <end position="13"/>
    </location>
</feature>
<feature type="region of interest" description="Disordered" evidence="1">
    <location>
        <begin position="1"/>
        <end position="28"/>
    </location>
</feature>
<dbReference type="Proteomes" id="UP000199478">
    <property type="component" value="Unassembled WGS sequence"/>
</dbReference>
<sequence>MKTSNLTGASAITKTPRAGSDVQARQSQNKYPTRKYEIAYLNAENEIVEFARMAPALPTFENAFGALGRGAMVHTQNGPMTVEDLLPGDRIRLANGECETLLWRGSMVLHPDAVEPNSEHCCLTRITAEALGPSRPTPDLVLGPTAHLLHRAAGVRTLTGKRAAYIPARDFVDGSHFIALSPAIPVQLYQLGFARQESLMVNGIEIESLHPGTFFGLGLRGDLLAQYLALFPHKRDLDDFGEMRYPRLRMRDLELLE</sequence>
<organism evidence="3 4">
    <name type="scientific">Yoonia tamlensis</name>
    <dbReference type="NCBI Taxonomy" id="390270"/>
    <lineage>
        <taxon>Bacteria</taxon>
        <taxon>Pseudomonadati</taxon>
        <taxon>Pseudomonadota</taxon>
        <taxon>Alphaproteobacteria</taxon>
        <taxon>Rhodobacterales</taxon>
        <taxon>Paracoccaceae</taxon>
        <taxon>Yoonia</taxon>
    </lineage>
</organism>
<name>A0A1I6FXR4_9RHOB</name>
<dbReference type="STRING" id="390270.SAMN04488005_0701"/>
<evidence type="ECO:0000313" key="3">
    <source>
        <dbReference type="EMBL" id="SFR34742.1"/>
    </source>
</evidence>
<evidence type="ECO:0000259" key="2">
    <source>
        <dbReference type="Pfam" id="PF13403"/>
    </source>
</evidence>
<evidence type="ECO:0000256" key="1">
    <source>
        <dbReference type="SAM" id="MobiDB-lite"/>
    </source>
</evidence>
<reference evidence="4" key="1">
    <citation type="submission" date="2016-10" db="EMBL/GenBank/DDBJ databases">
        <authorList>
            <person name="Varghese N."/>
            <person name="Submissions S."/>
        </authorList>
    </citation>
    <scope>NUCLEOTIDE SEQUENCE [LARGE SCALE GENOMIC DNA]</scope>
    <source>
        <strain evidence="4">DSM 26879</strain>
    </source>
</reference>
<dbReference type="RefSeq" id="WP_090200310.1">
    <property type="nucleotide sequence ID" value="NZ_FOYP01000001.1"/>
</dbReference>